<protein>
    <submittedName>
        <fullName evidence="1">Uncharacterized protein</fullName>
    </submittedName>
</protein>
<gene>
    <name evidence="1" type="ORF">MRB53_009004</name>
</gene>
<organism evidence="1 2">
    <name type="scientific">Persea americana</name>
    <name type="common">Avocado</name>
    <dbReference type="NCBI Taxonomy" id="3435"/>
    <lineage>
        <taxon>Eukaryota</taxon>
        <taxon>Viridiplantae</taxon>
        <taxon>Streptophyta</taxon>
        <taxon>Embryophyta</taxon>
        <taxon>Tracheophyta</taxon>
        <taxon>Spermatophyta</taxon>
        <taxon>Magnoliopsida</taxon>
        <taxon>Magnoliidae</taxon>
        <taxon>Laurales</taxon>
        <taxon>Lauraceae</taxon>
        <taxon>Persea</taxon>
    </lineage>
</organism>
<evidence type="ECO:0000313" key="2">
    <source>
        <dbReference type="Proteomes" id="UP001234297"/>
    </source>
</evidence>
<accession>A0ACC2LMR1</accession>
<name>A0ACC2LMR1_PERAE</name>
<proteinExistence type="predicted"/>
<reference evidence="1 2" key="1">
    <citation type="journal article" date="2022" name="Hortic Res">
        <title>A haplotype resolved chromosomal level avocado genome allows analysis of novel avocado genes.</title>
        <authorList>
            <person name="Nath O."/>
            <person name="Fletcher S.J."/>
            <person name="Hayward A."/>
            <person name="Shaw L.M."/>
            <person name="Masouleh A.K."/>
            <person name="Furtado A."/>
            <person name="Henry R.J."/>
            <person name="Mitter N."/>
        </authorList>
    </citation>
    <scope>NUCLEOTIDE SEQUENCE [LARGE SCALE GENOMIC DNA]</scope>
    <source>
        <strain evidence="2">cv. Hass</strain>
    </source>
</reference>
<evidence type="ECO:0000313" key="1">
    <source>
        <dbReference type="EMBL" id="KAJ8634737.1"/>
    </source>
</evidence>
<comment type="caution">
    <text evidence="1">The sequence shown here is derived from an EMBL/GenBank/DDBJ whole genome shotgun (WGS) entry which is preliminary data.</text>
</comment>
<keyword evidence="2" id="KW-1185">Reference proteome</keyword>
<sequence length="582" mass="65997">MLEGEEQQNAQNVPWQMNNNNLEREIPSSKHRSNNNRGASSSHNGHNQSLSGRKNSYHRHTQSQINALEALFKECPHPDDKQRRELAQQLSLEPLQVKFWFQNKRTQMKNHNDRYESTNLRTENELLRMENMRYKEALSSMMCHTCSGPITIGETTYNEEQLRLENTRLREEIQRISATSKNVGKQMLPECSRAPLVPSHASLEPPTGSSGVQVGMSAEMYEAAEILQSMPGQPDPDKKMIVEIVVVAMDELVRMATLGQPLWTPAYDGSTETICYEEYVRTFTRGTGLRRFGMTSEVTRETVVLAMNHIKLVEILMNVNQWASVFSTIISKAVIMDVLVASDGGNYNGALQVMLAEFQVPSPLVPVQESYFARFCKQHGDGTWVVVDVSLDNVHPGPSESYRRRPSGCVIQEMPNDYSKVTWVEHVEVDHKKVHQMYKPIAGLGLLFGAKRWVATLDHQCERLALVMAGGNLGGDGGRRPTLEALEQWVISSWRLSRPCLMSLTEKGQDESIWPSETPVWIRLRGIPYHYWSSDILLSIATSIGKPLCLDDTIAKQRMLSFARVQVLWMWPNLVRDSSNLN</sequence>
<dbReference type="Proteomes" id="UP001234297">
    <property type="component" value="Chromosome 3"/>
</dbReference>
<dbReference type="EMBL" id="CM056811">
    <property type="protein sequence ID" value="KAJ8634737.1"/>
    <property type="molecule type" value="Genomic_DNA"/>
</dbReference>